<dbReference type="PANTHER" id="PTHR12697">
    <property type="entry name" value="PBS LYASE HEAT-LIKE PROTEIN"/>
    <property type="match status" value="1"/>
</dbReference>
<dbReference type="InterPro" id="IPR007111">
    <property type="entry name" value="NACHT_NTPase"/>
</dbReference>
<dbReference type="Gene3D" id="3.40.50.300">
    <property type="entry name" value="P-loop containing nucleotide triphosphate hydrolases"/>
    <property type="match status" value="1"/>
</dbReference>
<feature type="region of interest" description="Disordered" evidence="6">
    <location>
        <begin position="801"/>
        <end position="822"/>
    </location>
</feature>
<keyword evidence="4 9" id="KW-0456">Lyase</keyword>
<feature type="domain" description="NACHT" evidence="8">
    <location>
        <begin position="423"/>
        <end position="545"/>
    </location>
</feature>
<evidence type="ECO:0000256" key="7">
    <source>
        <dbReference type="SAM" id="Phobius"/>
    </source>
</evidence>
<feature type="transmembrane region" description="Helical" evidence="7">
    <location>
        <begin position="301"/>
        <end position="328"/>
    </location>
</feature>
<dbReference type="GO" id="GO:0016491">
    <property type="term" value="F:oxidoreductase activity"/>
    <property type="evidence" value="ECO:0007669"/>
    <property type="project" value="TreeGrafter"/>
</dbReference>
<evidence type="ECO:0000259" key="8">
    <source>
        <dbReference type="PROSITE" id="PS50837"/>
    </source>
</evidence>
<keyword evidence="10" id="KW-1185">Reference proteome</keyword>
<dbReference type="RefSeq" id="WP_058183715.1">
    <property type="nucleotide sequence ID" value="NZ_LMTZ01000089.1"/>
</dbReference>
<gene>
    <name evidence="9" type="ORF">BC008_28970</name>
</gene>
<organism evidence="9 10">
    <name type="scientific">Mastigocoleus testarum BC008</name>
    <dbReference type="NCBI Taxonomy" id="371196"/>
    <lineage>
        <taxon>Bacteria</taxon>
        <taxon>Bacillati</taxon>
        <taxon>Cyanobacteriota</taxon>
        <taxon>Cyanophyceae</taxon>
        <taxon>Nostocales</taxon>
        <taxon>Hapalosiphonaceae</taxon>
        <taxon>Mastigocoleus</taxon>
    </lineage>
</organism>
<proteinExistence type="inferred from homology"/>
<dbReference type="SMART" id="SM00567">
    <property type="entry name" value="EZ_HEAT"/>
    <property type="match status" value="5"/>
</dbReference>
<evidence type="ECO:0000313" key="10">
    <source>
        <dbReference type="Proteomes" id="UP000053372"/>
    </source>
</evidence>
<evidence type="ECO:0000256" key="6">
    <source>
        <dbReference type="SAM" id="MobiDB-lite"/>
    </source>
</evidence>
<dbReference type="Pfam" id="PF22731">
    <property type="entry name" value="NCH4"/>
    <property type="match status" value="1"/>
</dbReference>
<dbReference type="Gene3D" id="1.25.10.10">
    <property type="entry name" value="Leucine-rich Repeat Variant"/>
    <property type="match status" value="2"/>
</dbReference>
<dbReference type="Proteomes" id="UP000053372">
    <property type="component" value="Unassembled WGS sequence"/>
</dbReference>
<feature type="compositionally biased region" description="Low complexity" evidence="6">
    <location>
        <begin position="804"/>
        <end position="813"/>
    </location>
</feature>
<reference evidence="9 10" key="1">
    <citation type="journal article" date="2015" name="Genome Announc.">
        <title>Draft Genome of the Euendolithic (true boring) Cyanobacterium Mastigocoleus testarum strain BC008.</title>
        <authorList>
            <person name="Guida B.S."/>
            <person name="Garcia-Pichel F."/>
        </authorList>
    </citation>
    <scope>NUCLEOTIDE SEQUENCE [LARGE SCALE GENOMIC DNA]</scope>
    <source>
        <strain evidence="9 10">BC008</strain>
    </source>
</reference>
<dbReference type="InterPro" id="IPR004155">
    <property type="entry name" value="PBS_lyase_HEAT"/>
</dbReference>
<accession>A0A0V7ZRJ4</accession>
<keyword evidence="3" id="KW-0605">Phycobilisome</keyword>
<dbReference type="InterPro" id="IPR054589">
    <property type="entry name" value="NCH4"/>
</dbReference>
<dbReference type="InterPro" id="IPR011989">
    <property type="entry name" value="ARM-like"/>
</dbReference>
<name>A0A0V7ZRJ4_9CYAN</name>
<evidence type="ECO:0000313" key="9">
    <source>
        <dbReference type="EMBL" id="KST67229.1"/>
    </source>
</evidence>
<dbReference type="SUPFAM" id="SSF52540">
    <property type="entry name" value="P-loop containing nucleoside triphosphate hydrolases"/>
    <property type="match status" value="1"/>
</dbReference>
<dbReference type="InterPro" id="IPR016024">
    <property type="entry name" value="ARM-type_fold"/>
</dbReference>
<evidence type="ECO:0000256" key="2">
    <source>
        <dbReference type="ARBA" id="ARBA00022549"/>
    </source>
</evidence>
<protein>
    <submittedName>
        <fullName evidence="9">PBS lyase</fullName>
    </submittedName>
</protein>
<dbReference type="PANTHER" id="PTHR12697:SF5">
    <property type="entry name" value="DEOXYHYPUSINE HYDROXYLASE"/>
    <property type="match status" value="1"/>
</dbReference>
<dbReference type="PROSITE" id="PS50837">
    <property type="entry name" value="NACHT"/>
    <property type="match status" value="1"/>
</dbReference>
<dbReference type="SUPFAM" id="SSF48371">
    <property type="entry name" value="ARM repeat"/>
    <property type="match status" value="1"/>
</dbReference>
<keyword evidence="7" id="KW-0472">Membrane</keyword>
<dbReference type="InterPro" id="IPR027417">
    <property type="entry name" value="P-loop_NTPase"/>
</dbReference>
<evidence type="ECO:0000256" key="3">
    <source>
        <dbReference type="ARBA" id="ARBA00022738"/>
    </source>
</evidence>
<evidence type="ECO:0000256" key="5">
    <source>
        <dbReference type="ARBA" id="ARBA00045876"/>
    </source>
</evidence>
<dbReference type="GO" id="GO:0016829">
    <property type="term" value="F:lyase activity"/>
    <property type="evidence" value="ECO:0007669"/>
    <property type="project" value="UniProtKB-KW"/>
</dbReference>
<dbReference type="EMBL" id="LMTZ01000089">
    <property type="protein sequence ID" value="KST67229.1"/>
    <property type="molecule type" value="Genomic_DNA"/>
</dbReference>
<dbReference type="GO" id="GO:0030089">
    <property type="term" value="C:phycobilisome"/>
    <property type="evidence" value="ECO:0007669"/>
    <property type="project" value="UniProtKB-KW"/>
</dbReference>
<keyword evidence="2" id="KW-0042">Antenna complex</keyword>
<evidence type="ECO:0000256" key="4">
    <source>
        <dbReference type="ARBA" id="ARBA00023239"/>
    </source>
</evidence>
<sequence length="822" mass="92024">MRTQTIRRLLKASLKVAVLFVMIFWLWTGNSWAQITTNTKIEPLIEKLASKNARFTDAADALVNIGEPAVGALIEALKNEDSNLRWRAASVLSDIGVEAAPAVEALTLALQDDDPQVRLYATIALGNIGEAAKPAVPSLIAALQDKEQYVRIYAPSALRKIGVEAKVAVPALIGALKDNNIGVRLNAAYALGAMGSDASSAIPNLIKLLDDEKSYVRHAAVKGLGGIAAGFQDEASKLSSSKLAHVISDFEPVLKTLEENENNKFTLEEIVRIRRPLNAIKAEKETRLFDKGSEWVLQHKLLLGIAAYITLLPLLWLIMLRVTPLWLLKINNALKPYTDFSLPLISINVPLRYVLFVGWFHYHPKVLDAWVAKYIKSVREQFPKKDTVSYRSCYIPIPVVLEGNTVPQLTSENLHPTFNKQRTCILINGEGGIGKTSLACQIANWAMAEEKEKRLCEHLMLPIFLEEEFREVEDKSSLLEAIRGQLQALIDEPEPICEELLIPLLRKRRILVIVDRFSELSADTRDAIQPESPNFPVNALIITSRIEEKLGRVNKTVIKPLRIEANKLSSFMEAYLTLRDKRDKFTDQEFFDACNRLSLMIGERNITVLLAKLYAEQLIANVDMQQENSLPENVPSLMLGYLNEVNRDVTEDNLDDRTVHQDMKAIAWECLQENYQPGNAKLNDAIDALSDMGIDEPEVHLDYLENRLHLIQTIGYAKDEIRFCLDPLAEYLAGLYVVEALGDNNGKWRSDFFKQVDDLVKKGAQDNIKGFLLAVRDSYLSKINNAKESDFVPQKLGKLTEVENSGNNSGNNSEKTIQSACS</sequence>
<keyword evidence="7" id="KW-0812">Transmembrane</keyword>
<feature type="transmembrane region" description="Helical" evidence="7">
    <location>
        <begin position="340"/>
        <end position="362"/>
    </location>
</feature>
<dbReference type="AlphaFoldDB" id="A0A0V7ZRJ4"/>
<comment type="function">
    <text evidence="5">Catalyzes the hydroxylation of the N(6)-(4-aminobutyl)-L-lysine intermediate produced by deoxyhypusine synthase/DHPS on a critical lysine of the eukaryotic translation initiation factor 5A/eIF-5A. This is the second step of the post-translational modification of that lysine into an unusual amino acid residue named hypusine. Hypusination is unique to mature eIF-5A factor and is essential for its function.</text>
</comment>
<dbReference type="Pfam" id="PF05729">
    <property type="entry name" value="NACHT"/>
    <property type="match status" value="1"/>
</dbReference>
<evidence type="ECO:0000256" key="1">
    <source>
        <dbReference type="ARBA" id="ARBA00009299"/>
    </source>
</evidence>
<comment type="caution">
    <text evidence="9">The sequence shown here is derived from an EMBL/GenBank/DDBJ whole genome shotgun (WGS) entry which is preliminary data.</text>
</comment>
<keyword evidence="7" id="KW-1133">Transmembrane helix</keyword>
<dbReference type="PROSITE" id="PS50077">
    <property type="entry name" value="HEAT_REPEAT"/>
    <property type="match status" value="1"/>
</dbReference>
<dbReference type="InterPro" id="IPR021133">
    <property type="entry name" value="HEAT_type_2"/>
</dbReference>
<dbReference type="Pfam" id="PF13646">
    <property type="entry name" value="HEAT_2"/>
    <property type="match status" value="1"/>
</dbReference>
<comment type="similarity">
    <text evidence="1">Belongs to the CpcE/RpcE/PecE family.</text>
</comment>